<organism evidence="11 12">
    <name type="scientific">Branchiostoma lanceolatum</name>
    <name type="common">Common lancelet</name>
    <name type="synonym">Amphioxus lanceolatum</name>
    <dbReference type="NCBI Taxonomy" id="7740"/>
    <lineage>
        <taxon>Eukaryota</taxon>
        <taxon>Metazoa</taxon>
        <taxon>Chordata</taxon>
        <taxon>Cephalochordata</taxon>
        <taxon>Leptocardii</taxon>
        <taxon>Amphioxiformes</taxon>
        <taxon>Branchiostomatidae</taxon>
        <taxon>Branchiostoma</taxon>
    </lineage>
</organism>
<evidence type="ECO:0000256" key="3">
    <source>
        <dbReference type="ARBA" id="ARBA00022737"/>
    </source>
</evidence>
<feature type="domain" description="C2H2-type" evidence="10">
    <location>
        <begin position="641"/>
        <end position="664"/>
    </location>
</feature>
<proteinExistence type="predicted"/>
<keyword evidence="2" id="KW-0479">Metal-binding</keyword>
<dbReference type="GO" id="GO:0008270">
    <property type="term" value="F:zinc ion binding"/>
    <property type="evidence" value="ECO:0007669"/>
    <property type="project" value="UniProtKB-KW"/>
</dbReference>
<dbReference type="Pfam" id="PF00096">
    <property type="entry name" value="zf-C2H2"/>
    <property type="match status" value="2"/>
</dbReference>
<evidence type="ECO:0000313" key="11">
    <source>
        <dbReference type="EMBL" id="CAH1256696.1"/>
    </source>
</evidence>
<dbReference type="GO" id="GO:0000977">
    <property type="term" value="F:RNA polymerase II transcription regulatory region sequence-specific DNA binding"/>
    <property type="evidence" value="ECO:0007669"/>
    <property type="project" value="TreeGrafter"/>
</dbReference>
<feature type="compositionally biased region" description="Polar residues" evidence="8">
    <location>
        <begin position="139"/>
        <end position="151"/>
    </location>
</feature>
<evidence type="ECO:0000256" key="7">
    <source>
        <dbReference type="ARBA" id="ARBA00023242"/>
    </source>
</evidence>
<evidence type="ECO:0000256" key="2">
    <source>
        <dbReference type="ARBA" id="ARBA00022723"/>
    </source>
</evidence>
<evidence type="ECO:0000256" key="5">
    <source>
        <dbReference type="ARBA" id="ARBA00022833"/>
    </source>
</evidence>
<evidence type="ECO:0000256" key="1">
    <source>
        <dbReference type="ARBA" id="ARBA00004123"/>
    </source>
</evidence>
<feature type="region of interest" description="Disordered" evidence="8">
    <location>
        <begin position="782"/>
        <end position="855"/>
    </location>
</feature>
<accession>A0A8K0EPD1</accession>
<dbReference type="SMART" id="SM00980">
    <property type="entry name" value="THAP"/>
    <property type="match status" value="1"/>
</dbReference>
<evidence type="ECO:0000256" key="6">
    <source>
        <dbReference type="ARBA" id="ARBA00023125"/>
    </source>
</evidence>
<keyword evidence="3" id="KW-0677">Repeat</keyword>
<dbReference type="FunFam" id="3.30.160.60:FF:000512">
    <property type="entry name" value="zinc finger protein 197 isoform X1"/>
    <property type="match status" value="1"/>
</dbReference>
<dbReference type="SUPFAM" id="SSF57667">
    <property type="entry name" value="beta-beta-alpha zinc fingers"/>
    <property type="match status" value="3"/>
</dbReference>
<gene>
    <name evidence="11" type="primary">ZNF777</name>
    <name evidence="11" type="ORF">BLAG_LOCUS14878</name>
</gene>
<dbReference type="Gene3D" id="3.30.160.60">
    <property type="entry name" value="Classic Zinc Finger"/>
    <property type="match status" value="5"/>
</dbReference>
<feature type="compositionally biased region" description="Low complexity" evidence="8">
    <location>
        <begin position="813"/>
        <end position="823"/>
    </location>
</feature>
<dbReference type="InterPro" id="IPR006612">
    <property type="entry name" value="THAP_Znf"/>
</dbReference>
<keyword evidence="9" id="KW-0472">Membrane</keyword>
<dbReference type="FunFam" id="3.30.160.60:FF:000219">
    <property type="entry name" value="Zinc finger protein 276"/>
    <property type="match status" value="1"/>
</dbReference>
<reference evidence="11" key="1">
    <citation type="submission" date="2022-01" db="EMBL/GenBank/DDBJ databases">
        <authorList>
            <person name="Braso-Vives M."/>
        </authorList>
    </citation>
    <scope>NUCLEOTIDE SEQUENCE</scope>
</reference>
<feature type="domain" description="C2H2-type" evidence="10">
    <location>
        <begin position="577"/>
        <end position="597"/>
    </location>
</feature>
<dbReference type="PANTHER" id="PTHR24379:SF127">
    <property type="entry name" value="BLOODY FINGERS-RELATED"/>
    <property type="match status" value="1"/>
</dbReference>
<name>A0A8K0EPD1_BRALA</name>
<keyword evidence="7" id="KW-0539">Nucleus</keyword>
<evidence type="ECO:0000259" key="10">
    <source>
        <dbReference type="PROSITE" id="PS00028"/>
    </source>
</evidence>
<feature type="transmembrane region" description="Helical" evidence="9">
    <location>
        <begin position="914"/>
        <end position="934"/>
    </location>
</feature>
<dbReference type="PANTHER" id="PTHR24379">
    <property type="entry name" value="KRAB AND ZINC FINGER DOMAIN-CONTAINING"/>
    <property type="match status" value="1"/>
</dbReference>
<feature type="region of interest" description="Disordered" evidence="8">
    <location>
        <begin position="454"/>
        <end position="502"/>
    </location>
</feature>
<dbReference type="Proteomes" id="UP000838412">
    <property type="component" value="Chromosome 3"/>
</dbReference>
<dbReference type="OrthoDB" id="6077919at2759"/>
<feature type="region of interest" description="Disordered" evidence="8">
    <location>
        <begin position="134"/>
        <end position="160"/>
    </location>
</feature>
<feature type="compositionally biased region" description="Acidic residues" evidence="8">
    <location>
        <begin position="473"/>
        <end position="490"/>
    </location>
</feature>
<sequence length="954" mass="107283">MPAKKRTVCVAAYCKNVSSPSISLHAFPKNEKVREEWARNVRRTRGPRPGEKVWTPTKSSLLCSAHFSEECFDPVPGIKKMLGLDVRHGRKLLPGVIPSIFPRGSVPATPARRRESRAVEKRRHREIIRELLGPVAQGKSGQTRTPDTQQSVKEEDDHKENFDNADNNITASQLSCGITHCITTAKATIDVKEEPLDELEESLVNCCNNTAQLLSFDTVGTDAEKNGEEKMKLDNCYNASTPSQLSCSAVGTMNCYDTNTLSLQSGRTPCTEVEKESGQETTLADYCNIVPPPLSCSTVNTKVDEGNNHAKPTAKIPRKRVRTKKPTKSKSCVRSKKMKGCVPVKVDYVGPGHIASGTGQNSNVVAANPGLTLLPIIVYQPTFSQDASNVSEVCNNLQLPEPNQSRKQVLEPNRAVFPEVLKMIKMDHNNSIDTNSTSSQLKWEVVTDSLEGGEVEKDLSNGNSTVDAKEKDVSEEEDDFDEFEEELSSSEDEKKGYDSDTSWHMSSAEDELFDDSDESVSFCDSDSLEETEWRKQLQRKYNSKRKMKTSWVCECEEKLTSQVSYYKHRLEAHPVTCEYCDEKFRSVGMLQKHMKTHMPGEDRLDLKGNKLYLCDHCGQFFNNKDMKRHEMQLSKARPYKCEVKNCKSSFKEKGQLRNHVRIVHDRSRFPCPYEGCKKTFGIKSTMLKHYRVHTDERSYQCSFCGKMFRRICHLSVHMRIHTGDTPFNCSLCNYSGRQSNCLRWHMKTHHPEHCKKSGAGTGGRPRKEVLLKDAFVDEDQKANGLPKPLLAPRLPDIHSSSKMAPARKSSRKTVQTVTETVVQAPSTPVSRRLTPEDLPTSPLGATPRGALPQVYSTPHKNYDLSEEDLSRIAEEAQSTLRNRASLYTAEKSVTRQTRRLVTLVKPTTQGRARLLWAIAFVLLALLVAAAVLYWRGIIFNTVPQENTVAQETKQ</sequence>
<keyword evidence="9" id="KW-0812">Transmembrane</keyword>
<dbReference type="Pfam" id="PF05485">
    <property type="entry name" value="THAP"/>
    <property type="match status" value="1"/>
</dbReference>
<keyword evidence="6" id="KW-0238">DNA-binding</keyword>
<dbReference type="SMART" id="SM00692">
    <property type="entry name" value="DM3"/>
    <property type="match status" value="1"/>
</dbReference>
<dbReference type="AlphaFoldDB" id="A0A8K0EPD1"/>
<keyword evidence="12" id="KW-1185">Reference proteome</keyword>
<dbReference type="SMART" id="SM00355">
    <property type="entry name" value="ZnF_C2H2"/>
    <property type="match status" value="7"/>
</dbReference>
<feature type="domain" description="C2H2-type" evidence="10">
    <location>
        <begin position="671"/>
        <end position="693"/>
    </location>
</feature>
<dbReference type="SUPFAM" id="SSF57716">
    <property type="entry name" value="Glucocorticoid receptor-like (DNA-binding domain)"/>
    <property type="match status" value="1"/>
</dbReference>
<comment type="subcellular location">
    <subcellularLocation>
        <location evidence="1">Nucleus</location>
    </subcellularLocation>
</comment>
<feature type="domain" description="C2H2-type" evidence="10">
    <location>
        <begin position="701"/>
        <end position="721"/>
    </location>
</feature>
<dbReference type="InterPro" id="IPR013087">
    <property type="entry name" value="Znf_C2H2_type"/>
</dbReference>
<dbReference type="GO" id="GO:0000981">
    <property type="term" value="F:DNA-binding transcription factor activity, RNA polymerase II-specific"/>
    <property type="evidence" value="ECO:0007669"/>
    <property type="project" value="TreeGrafter"/>
</dbReference>
<keyword evidence="4" id="KW-0863">Zinc-finger</keyword>
<evidence type="ECO:0000256" key="4">
    <source>
        <dbReference type="ARBA" id="ARBA00022771"/>
    </source>
</evidence>
<dbReference type="PROSITE" id="PS00028">
    <property type="entry name" value="ZINC_FINGER_C2H2_1"/>
    <property type="match status" value="4"/>
</dbReference>
<evidence type="ECO:0000313" key="12">
    <source>
        <dbReference type="Proteomes" id="UP000838412"/>
    </source>
</evidence>
<dbReference type="EMBL" id="OV696688">
    <property type="protein sequence ID" value="CAH1256696.1"/>
    <property type="molecule type" value="Genomic_DNA"/>
</dbReference>
<evidence type="ECO:0000256" key="9">
    <source>
        <dbReference type="SAM" id="Phobius"/>
    </source>
</evidence>
<keyword evidence="9" id="KW-1133">Transmembrane helix</keyword>
<evidence type="ECO:0000256" key="8">
    <source>
        <dbReference type="SAM" id="MobiDB-lite"/>
    </source>
</evidence>
<protein>
    <submittedName>
        <fullName evidence="11">ZNF777 protein</fullName>
    </submittedName>
</protein>
<dbReference type="GO" id="GO:0005634">
    <property type="term" value="C:nucleus"/>
    <property type="evidence" value="ECO:0007669"/>
    <property type="project" value="UniProtKB-SubCell"/>
</dbReference>
<dbReference type="InterPro" id="IPR036236">
    <property type="entry name" value="Znf_C2H2_sf"/>
</dbReference>
<keyword evidence="5" id="KW-0862">Zinc</keyword>